<evidence type="ECO:0000259" key="3">
    <source>
        <dbReference type="SMART" id="SM01318"/>
    </source>
</evidence>
<comment type="caution">
    <text evidence="4">The sequence shown here is derived from an EMBL/GenBank/DDBJ whole genome shotgun (WGS) entry which is preliminary data.</text>
</comment>
<keyword evidence="2" id="KW-0964">Secreted</keyword>
<dbReference type="EMBL" id="SEYY01020479">
    <property type="protein sequence ID" value="KAB7497275.1"/>
    <property type="molecule type" value="Genomic_DNA"/>
</dbReference>
<accession>A0A5N5STN4</accession>
<dbReference type="SMART" id="SM01318">
    <property type="entry name" value="SVWC"/>
    <property type="match status" value="1"/>
</dbReference>
<organism evidence="4 5">
    <name type="scientific">Armadillidium nasatum</name>
    <dbReference type="NCBI Taxonomy" id="96803"/>
    <lineage>
        <taxon>Eukaryota</taxon>
        <taxon>Metazoa</taxon>
        <taxon>Ecdysozoa</taxon>
        <taxon>Arthropoda</taxon>
        <taxon>Crustacea</taxon>
        <taxon>Multicrustacea</taxon>
        <taxon>Malacostraca</taxon>
        <taxon>Eumalacostraca</taxon>
        <taxon>Peracarida</taxon>
        <taxon>Isopoda</taxon>
        <taxon>Oniscidea</taxon>
        <taxon>Crinocheta</taxon>
        <taxon>Armadillidiidae</taxon>
        <taxon>Armadillidium</taxon>
    </lineage>
</organism>
<gene>
    <name evidence="4" type="ORF">Anas_08911</name>
</gene>
<dbReference type="AlphaFoldDB" id="A0A5N5STN4"/>
<name>A0A5N5STN4_9CRUS</name>
<evidence type="ECO:0000256" key="1">
    <source>
        <dbReference type="ARBA" id="ARBA00004613"/>
    </source>
</evidence>
<comment type="subcellular location">
    <subcellularLocation>
        <location evidence="1">Secreted</location>
    </subcellularLocation>
</comment>
<evidence type="ECO:0000313" key="5">
    <source>
        <dbReference type="Proteomes" id="UP000326759"/>
    </source>
</evidence>
<sequence length="115" mass="12696">MEMEENPRKCITLNGTLRVGDAITISGCAEIRCVLSNNSTSLVLVSCPVKQDEEKKGCKIIENSSMFPKCCEVTWVCEKVVESVYPVIYTAANISELPRNISENLIAPLDNNNNN</sequence>
<keyword evidence="5" id="KW-1185">Reference proteome</keyword>
<reference evidence="4 5" key="1">
    <citation type="journal article" date="2019" name="PLoS Biol.">
        <title>Sex chromosomes control vertical transmission of feminizing Wolbachia symbionts in an isopod.</title>
        <authorList>
            <person name="Becking T."/>
            <person name="Chebbi M.A."/>
            <person name="Giraud I."/>
            <person name="Moumen B."/>
            <person name="Laverre T."/>
            <person name="Caubet Y."/>
            <person name="Peccoud J."/>
            <person name="Gilbert C."/>
            <person name="Cordaux R."/>
        </authorList>
    </citation>
    <scope>NUCLEOTIDE SEQUENCE [LARGE SCALE GENOMIC DNA]</scope>
    <source>
        <strain evidence="4">ANa2</strain>
        <tissue evidence="4">Whole body excluding digestive tract and cuticle</tissue>
    </source>
</reference>
<evidence type="ECO:0000256" key="2">
    <source>
        <dbReference type="ARBA" id="ARBA00022525"/>
    </source>
</evidence>
<proteinExistence type="predicted"/>
<protein>
    <recommendedName>
        <fullName evidence="3">Single domain-containing protein</fullName>
    </recommendedName>
</protein>
<dbReference type="GO" id="GO:0005576">
    <property type="term" value="C:extracellular region"/>
    <property type="evidence" value="ECO:0007669"/>
    <property type="project" value="UniProtKB-SubCell"/>
</dbReference>
<evidence type="ECO:0000313" key="4">
    <source>
        <dbReference type="EMBL" id="KAB7497275.1"/>
    </source>
</evidence>
<feature type="domain" description="Single" evidence="3">
    <location>
        <begin position="9"/>
        <end position="77"/>
    </location>
</feature>
<dbReference type="InterPro" id="IPR029277">
    <property type="entry name" value="SVWC_dom"/>
</dbReference>
<dbReference type="Proteomes" id="UP000326759">
    <property type="component" value="Unassembled WGS sequence"/>
</dbReference>
<feature type="non-terminal residue" evidence="4">
    <location>
        <position position="115"/>
    </location>
</feature>